<dbReference type="PROSITE" id="PS51762">
    <property type="entry name" value="GH16_2"/>
    <property type="match status" value="1"/>
</dbReference>
<dbReference type="Proteomes" id="UP000799770">
    <property type="component" value="Unassembled WGS sequence"/>
</dbReference>
<evidence type="ECO:0000256" key="3">
    <source>
        <dbReference type="ARBA" id="ARBA00023295"/>
    </source>
</evidence>
<dbReference type="InterPro" id="IPR050546">
    <property type="entry name" value="Glycosyl_Hydrlase_16"/>
</dbReference>
<evidence type="ECO:0000259" key="8">
    <source>
        <dbReference type="PROSITE" id="PS51762"/>
    </source>
</evidence>
<evidence type="ECO:0000256" key="1">
    <source>
        <dbReference type="ARBA" id="ARBA00022729"/>
    </source>
</evidence>
<dbReference type="FunFam" id="2.60.120.200:FF:000159">
    <property type="entry name" value="Glycosidase"/>
    <property type="match status" value="1"/>
</dbReference>
<dbReference type="OrthoDB" id="4781at2759"/>
<comment type="function">
    <text evidence="5">Dual chitinase/transglycosylase that plays a role in cell wall architecture. Chitinase and transglycosylase activities are coupled. Required for the polysaccharide cross-linking at the septa and the cell wall. More specifically, transfers chitin to 1,6-beta-glucan in the cell wall.</text>
</comment>
<name>A0A6A5YY31_9PLEO</name>
<feature type="compositionally biased region" description="Low complexity" evidence="6">
    <location>
        <begin position="391"/>
        <end position="403"/>
    </location>
</feature>
<feature type="signal peptide" evidence="7">
    <location>
        <begin position="1"/>
        <end position="21"/>
    </location>
</feature>
<evidence type="ECO:0000256" key="2">
    <source>
        <dbReference type="ARBA" id="ARBA00022801"/>
    </source>
</evidence>
<dbReference type="InterPro" id="IPR013320">
    <property type="entry name" value="ConA-like_dom_sf"/>
</dbReference>
<feature type="region of interest" description="Disordered" evidence="6">
    <location>
        <begin position="342"/>
        <end position="425"/>
    </location>
</feature>
<dbReference type="AlphaFoldDB" id="A0A6A5YY31"/>
<reference evidence="9" key="1">
    <citation type="journal article" date="2020" name="Stud. Mycol.">
        <title>101 Dothideomycetes genomes: a test case for predicting lifestyles and emergence of pathogens.</title>
        <authorList>
            <person name="Haridas S."/>
            <person name="Albert R."/>
            <person name="Binder M."/>
            <person name="Bloem J."/>
            <person name="Labutti K."/>
            <person name="Salamov A."/>
            <person name="Andreopoulos B."/>
            <person name="Baker S."/>
            <person name="Barry K."/>
            <person name="Bills G."/>
            <person name="Bluhm B."/>
            <person name="Cannon C."/>
            <person name="Castanera R."/>
            <person name="Culley D."/>
            <person name="Daum C."/>
            <person name="Ezra D."/>
            <person name="Gonzalez J."/>
            <person name="Henrissat B."/>
            <person name="Kuo A."/>
            <person name="Liang C."/>
            <person name="Lipzen A."/>
            <person name="Lutzoni F."/>
            <person name="Magnuson J."/>
            <person name="Mondo S."/>
            <person name="Nolan M."/>
            <person name="Ohm R."/>
            <person name="Pangilinan J."/>
            <person name="Park H.-J."/>
            <person name="Ramirez L."/>
            <person name="Alfaro M."/>
            <person name="Sun H."/>
            <person name="Tritt A."/>
            <person name="Yoshinaga Y."/>
            <person name="Zwiers L.-H."/>
            <person name="Turgeon B."/>
            <person name="Goodwin S."/>
            <person name="Spatafora J."/>
            <person name="Crous P."/>
            <person name="Grigoriev I."/>
        </authorList>
    </citation>
    <scope>NUCLEOTIDE SEQUENCE</scope>
    <source>
        <strain evidence="9">CBS 627.86</strain>
    </source>
</reference>
<feature type="chain" id="PRO_5025659715" evidence="7">
    <location>
        <begin position="22"/>
        <end position="448"/>
    </location>
</feature>
<dbReference type="GO" id="GO:0031505">
    <property type="term" value="P:fungal-type cell wall organization"/>
    <property type="evidence" value="ECO:0007669"/>
    <property type="project" value="TreeGrafter"/>
</dbReference>
<keyword evidence="10" id="KW-1185">Reference proteome</keyword>
<sequence length="448" mass="46835">MVRRALSAALAVAAVFGLASADAPTCGEGSKCPQDTPCCSAYNQCGVGAFCLGGCDPKYSHSLDSCYHAPSCKSGDFQLKTLDDVQTIDKYLGDASSINWVSQGKPVVYEDSLLLTMAEGTVGTLLSSTHYVWYGKICAKMTSSQGKGVVTAFIMMSDVKDEIDFEFIGVDIGNVQSNFYSQGVTVYTNSANLTVGNTVENVHEYCVDWQEDTLTWSIDGDEMRSLKRSDTWNSTSKQFDYPQTPSRIMLSLWPAGLPSNAKGTIEWAGGEIDWNSQYMQNGYYYAMVKEVSVECYDAPPMAINKGSKAYQYTDIAATNNTVEINDDLVILGSLYATGEEPDLGATTASNAPKPTKSVDTVPGGNPGGGNRNEDSQSSAAANNGGGGGGATATNSAGGPAATSNGGGSNGFQQGPSNQGSGTSLEPGLGKLSGSALAIVVAVLGLLVL</sequence>
<dbReference type="CDD" id="cd02183">
    <property type="entry name" value="GH16_fungal_CRH1_transglycosylase"/>
    <property type="match status" value="1"/>
</dbReference>
<dbReference type="SUPFAM" id="SSF49899">
    <property type="entry name" value="Concanavalin A-like lectins/glucanases"/>
    <property type="match status" value="1"/>
</dbReference>
<keyword evidence="1 7" id="KW-0732">Signal</keyword>
<dbReference type="Gene3D" id="2.60.120.200">
    <property type="match status" value="1"/>
</dbReference>
<dbReference type="GO" id="GO:0004553">
    <property type="term" value="F:hydrolase activity, hydrolyzing O-glycosyl compounds"/>
    <property type="evidence" value="ECO:0007669"/>
    <property type="project" value="InterPro"/>
</dbReference>
<keyword evidence="2" id="KW-0378">Hydrolase</keyword>
<evidence type="ECO:0000256" key="4">
    <source>
        <dbReference type="ARBA" id="ARBA00038074"/>
    </source>
</evidence>
<dbReference type="GO" id="GO:0005975">
    <property type="term" value="P:carbohydrate metabolic process"/>
    <property type="evidence" value="ECO:0007669"/>
    <property type="project" value="InterPro"/>
</dbReference>
<keyword evidence="9" id="KW-0430">Lectin</keyword>
<proteinExistence type="inferred from homology"/>
<dbReference type="EMBL" id="ML977336">
    <property type="protein sequence ID" value="KAF2111031.1"/>
    <property type="molecule type" value="Genomic_DNA"/>
</dbReference>
<dbReference type="GO" id="GO:0030246">
    <property type="term" value="F:carbohydrate binding"/>
    <property type="evidence" value="ECO:0007669"/>
    <property type="project" value="UniProtKB-KW"/>
</dbReference>
<dbReference type="PANTHER" id="PTHR10963">
    <property type="entry name" value="GLYCOSYL HYDROLASE-RELATED"/>
    <property type="match status" value="1"/>
</dbReference>
<dbReference type="Pfam" id="PF00722">
    <property type="entry name" value="Glyco_hydro_16"/>
    <property type="match status" value="1"/>
</dbReference>
<dbReference type="InterPro" id="IPR000757">
    <property type="entry name" value="Beta-glucanase-like"/>
</dbReference>
<keyword evidence="3" id="KW-0326">Glycosidase</keyword>
<evidence type="ECO:0000313" key="10">
    <source>
        <dbReference type="Proteomes" id="UP000799770"/>
    </source>
</evidence>
<dbReference type="GO" id="GO:0009277">
    <property type="term" value="C:fungal-type cell wall"/>
    <property type="evidence" value="ECO:0007669"/>
    <property type="project" value="TreeGrafter"/>
</dbReference>
<organism evidence="9 10">
    <name type="scientific">Lophiotrema nucula</name>
    <dbReference type="NCBI Taxonomy" id="690887"/>
    <lineage>
        <taxon>Eukaryota</taxon>
        <taxon>Fungi</taxon>
        <taxon>Dikarya</taxon>
        <taxon>Ascomycota</taxon>
        <taxon>Pezizomycotina</taxon>
        <taxon>Dothideomycetes</taxon>
        <taxon>Pleosporomycetidae</taxon>
        <taxon>Pleosporales</taxon>
        <taxon>Lophiotremataceae</taxon>
        <taxon>Lophiotrema</taxon>
    </lineage>
</organism>
<dbReference type="GO" id="GO:0016757">
    <property type="term" value="F:glycosyltransferase activity"/>
    <property type="evidence" value="ECO:0007669"/>
    <property type="project" value="TreeGrafter"/>
</dbReference>
<evidence type="ECO:0000313" key="9">
    <source>
        <dbReference type="EMBL" id="KAF2111031.1"/>
    </source>
</evidence>
<dbReference type="PANTHER" id="PTHR10963:SF22">
    <property type="entry name" value="GLYCOSIDASE CRH2-RELATED"/>
    <property type="match status" value="1"/>
</dbReference>
<evidence type="ECO:0000256" key="7">
    <source>
        <dbReference type="SAM" id="SignalP"/>
    </source>
</evidence>
<evidence type="ECO:0000256" key="5">
    <source>
        <dbReference type="ARBA" id="ARBA00093308"/>
    </source>
</evidence>
<feature type="domain" description="GH16" evidence="8">
    <location>
        <begin position="64"/>
        <end position="276"/>
    </location>
</feature>
<comment type="similarity">
    <text evidence="4">Belongs to the glycosyl hydrolase 16 family. CRH1 subfamily.</text>
</comment>
<gene>
    <name evidence="9" type="ORF">BDV96DRAFT_500234</name>
</gene>
<protein>
    <submittedName>
        <fullName evidence="9">Concanavalin A-like lectin/glucanase domain-containing protein</fullName>
    </submittedName>
</protein>
<feature type="compositionally biased region" description="Low complexity" evidence="6">
    <location>
        <begin position="410"/>
        <end position="421"/>
    </location>
</feature>
<accession>A0A6A5YY31</accession>
<evidence type="ECO:0000256" key="6">
    <source>
        <dbReference type="SAM" id="MobiDB-lite"/>
    </source>
</evidence>